<organism evidence="2 3">
    <name type="scientific">Pseudescherichia vulneris NBRC 102420</name>
    <dbReference type="NCBI Taxonomy" id="1115515"/>
    <lineage>
        <taxon>Bacteria</taxon>
        <taxon>Pseudomonadati</taxon>
        <taxon>Pseudomonadota</taxon>
        <taxon>Gammaproteobacteria</taxon>
        <taxon>Enterobacterales</taxon>
        <taxon>Enterobacteriaceae</taxon>
        <taxon>Pseudescherichia</taxon>
    </lineage>
</organism>
<comment type="caution">
    <text evidence="2">The sequence shown here is derived from an EMBL/GenBank/DDBJ whole genome shotgun (WGS) entry which is preliminary data.</text>
</comment>
<dbReference type="Pfam" id="PF19994">
    <property type="entry name" value="GASH"/>
    <property type="match status" value="2"/>
</dbReference>
<dbReference type="EMBL" id="BBMZ01000002">
    <property type="protein sequence ID" value="GAL56406.1"/>
    <property type="molecule type" value="Genomic_DNA"/>
</dbReference>
<feature type="domain" description="GTPase-associated system helical" evidence="1">
    <location>
        <begin position="178"/>
        <end position="332"/>
    </location>
</feature>
<sequence>MDSLARHMRISGVAVSDNDVESRKAAVKSLATLWGKQNKVASIVSLAADIAGALGGNGDPSQELGEQVQASIQKKAPAFLYDERPLDVGVCCGMAMISILSGAVGNNGWTIPAIYAASLWSALSYQPALPDERREILRLEILDKAANYYAVSAEKARERIHVPEPTEVDITVEDDIVTNNFPEAIKDTIEALRRNAVLDREELDFLWWVQLGHSRLLKKQLSKIDEPVRIVTAGIEAAKILRRLPCEVHREIVLRTLEQNPELDLEELLSVIGDERTTLSAALTAEHILAHPTVFPLLHALTTGEIDQINSSIKRSVSEWGERALLEATFAKMMSQGAGTI</sequence>
<dbReference type="Proteomes" id="UP000029462">
    <property type="component" value="Unassembled WGS sequence"/>
</dbReference>
<evidence type="ECO:0000313" key="3">
    <source>
        <dbReference type="Proteomes" id="UP000029462"/>
    </source>
</evidence>
<accession>A0A090UV56</accession>
<proteinExistence type="predicted"/>
<dbReference type="RefSeq" id="WP_042387565.1">
    <property type="nucleotide sequence ID" value="NZ_BBMZ01000002.1"/>
</dbReference>
<gene>
    <name evidence="2" type="ORF">EV102420_02_00100</name>
</gene>
<feature type="domain" description="GTPase-associated system helical" evidence="1">
    <location>
        <begin position="1"/>
        <end position="166"/>
    </location>
</feature>
<evidence type="ECO:0000313" key="2">
    <source>
        <dbReference type="EMBL" id="GAL56406.1"/>
    </source>
</evidence>
<keyword evidence="3" id="KW-1185">Reference proteome</keyword>
<dbReference type="InterPro" id="IPR045523">
    <property type="entry name" value="GASH"/>
</dbReference>
<dbReference type="STRING" id="1115515.EV102420_02_00100"/>
<name>A0A090UV56_PSEVU</name>
<dbReference type="AlphaFoldDB" id="A0A090UV56"/>
<reference evidence="2 3" key="1">
    <citation type="submission" date="2014-09" db="EMBL/GenBank/DDBJ databases">
        <title>Whole genome shotgun sequence of Escherichia vulneris NBRC 102420.</title>
        <authorList>
            <person name="Yoshida Y."/>
            <person name="Hosoyama A."/>
            <person name="Tsuchikane K."/>
            <person name="Ohji S."/>
            <person name="Ichikawa N."/>
            <person name="Kimura A."/>
            <person name="Yamazoe A."/>
            <person name="Ezaki T."/>
            <person name="Fujita N."/>
        </authorList>
    </citation>
    <scope>NUCLEOTIDE SEQUENCE [LARGE SCALE GENOMIC DNA]</scope>
    <source>
        <strain evidence="2 3">NBRC 102420</strain>
    </source>
</reference>
<protein>
    <recommendedName>
        <fullName evidence="1">GTPase-associated system helical domain-containing protein</fullName>
    </recommendedName>
</protein>
<evidence type="ECO:0000259" key="1">
    <source>
        <dbReference type="Pfam" id="PF19994"/>
    </source>
</evidence>
<dbReference type="OrthoDB" id="6637879at2"/>